<dbReference type="GO" id="GO:0009294">
    <property type="term" value="P:DNA-mediated transformation"/>
    <property type="evidence" value="ECO:0007669"/>
    <property type="project" value="InterPro"/>
</dbReference>
<dbReference type="EMBL" id="LVZK01000003">
    <property type="protein sequence ID" value="OAP85366.1"/>
    <property type="molecule type" value="Genomic_DNA"/>
</dbReference>
<dbReference type="RefSeq" id="WP_197480472.1">
    <property type="nucleotide sequence ID" value="NZ_LVZK01000003.1"/>
</dbReference>
<dbReference type="PANTHER" id="PTHR43022:SF1">
    <property type="entry name" value="PROTEIN SMF"/>
    <property type="match status" value="1"/>
</dbReference>
<gene>
    <name evidence="4" type="ORF">A4H34_09730</name>
</gene>
<dbReference type="Gene3D" id="3.40.50.450">
    <property type="match status" value="1"/>
</dbReference>
<evidence type="ECO:0000313" key="5">
    <source>
        <dbReference type="Proteomes" id="UP000078368"/>
    </source>
</evidence>
<evidence type="ECO:0000256" key="1">
    <source>
        <dbReference type="ARBA" id="ARBA00006525"/>
    </source>
</evidence>
<comment type="similarity">
    <text evidence="1">Belongs to the DprA/Smf family.</text>
</comment>
<accession>A0A179B0X3</accession>
<feature type="region of interest" description="Disordered" evidence="2">
    <location>
        <begin position="1"/>
        <end position="40"/>
    </location>
</feature>
<dbReference type="Proteomes" id="UP000078368">
    <property type="component" value="Unassembled WGS sequence"/>
</dbReference>
<dbReference type="SUPFAM" id="SSF102405">
    <property type="entry name" value="MCP/YpsA-like"/>
    <property type="match status" value="1"/>
</dbReference>
<dbReference type="AlphaFoldDB" id="A0A179B0X3"/>
<dbReference type="InterPro" id="IPR057666">
    <property type="entry name" value="DrpA_SLOG"/>
</dbReference>
<protein>
    <recommendedName>
        <fullName evidence="3">Smf/DprA SLOG domain-containing protein</fullName>
    </recommendedName>
</protein>
<sequence>MARTDRGGNAELDGKPGRGGKACGDEEVCRGQGEDPNRMEGQCGNELPGGHEERAAAMAWTRIAEGEDAYAVALVRQMGYVRALEWVAEEDIAESGNVAQAGKGVESGSVAGLGGFAEHWTVAGLGGGAGRGLAKAKARWKTRLAALGPDVAESDGAMGFVMPGDPLWPAALDDLGDTRPLGLWFRGDGKVLARAGAAVVGSRDSSPYGVKIATDVAYELADSGVNVVSGGAFGIDVAAHRGALAADGYTVAVSACGVDRYYPASHADLYLEILRRGGAVCSEAPPGAAPHKHRFLSRNRIIAALSRAVVVVEAPFRSGAISTAHHAMSIGRPVGAFPGPVTSPRSSGCHRLLREGAACVTQTREVFELMGMEAKLGGQPGPGEPPTPGGLQTERQLALDVLDPLASRVCEALPVSRGAPAEKIAAVAGVSVTEALTGLGRLERQGIAARNAGLWKLARKGR</sequence>
<reference evidence="4 5" key="1">
    <citation type="submission" date="2016-04" db="EMBL/GenBank/DDBJ databases">
        <title>Peptidophaga gingivicola gen. nov., sp. nov., isolated from human subgingival plaque.</title>
        <authorList>
            <person name="Beall C.J."/>
            <person name="Mokrzan E.M."/>
            <person name="Griffen A.L."/>
            <person name="Leys E.J."/>
        </authorList>
    </citation>
    <scope>NUCLEOTIDE SEQUENCE [LARGE SCALE GENOMIC DNA]</scope>
    <source>
        <strain evidence="4 5">BA112</strain>
    </source>
</reference>
<dbReference type="PANTHER" id="PTHR43022">
    <property type="entry name" value="PROTEIN SMF"/>
    <property type="match status" value="1"/>
</dbReference>
<evidence type="ECO:0000259" key="3">
    <source>
        <dbReference type="Pfam" id="PF02481"/>
    </source>
</evidence>
<comment type="caution">
    <text evidence="4">The sequence shown here is derived from an EMBL/GenBank/DDBJ whole genome shotgun (WGS) entry which is preliminary data.</text>
</comment>
<organism evidence="4 5">
    <name type="scientific">Peptidiphaga gingivicola</name>
    <dbReference type="NCBI Taxonomy" id="2741497"/>
    <lineage>
        <taxon>Bacteria</taxon>
        <taxon>Bacillati</taxon>
        <taxon>Actinomycetota</taxon>
        <taxon>Actinomycetes</taxon>
        <taxon>Actinomycetales</taxon>
        <taxon>Actinomycetaceae</taxon>
        <taxon>Peptidiphaga</taxon>
    </lineage>
</organism>
<dbReference type="NCBIfam" id="TIGR00732">
    <property type="entry name" value="dprA"/>
    <property type="match status" value="1"/>
</dbReference>
<dbReference type="Pfam" id="PF02481">
    <property type="entry name" value="DNA_processg_A"/>
    <property type="match status" value="1"/>
</dbReference>
<evidence type="ECO:0000313" key="4">
    <source>
        <dbReference type="EMBL" id="OAP85366.1"/>
    </source>
</evidence>
<evidence type="ECO:0000256" key="2">
    <source>
        <dbReference type="SAM" id="MobiDB-lite"/>
    </source>
</evidence>
<feature type="compositionally biased region" description="Basic and acidic residues" evidence="2">
    <location>
        <begin position="23"/>
        <end position="38"/>
    </location>
</feature>
<feature type="compositionally biased region" description="Basic and acidic residues" evidence="2">
    <location>
        <begin position="1"/>
        <end position="16"/>
    </location>
</feature>
<proteinExistence type="inferred from homology"/>
<keyword evidence="5" id="KW-1185">Reference proteome</keyword>
<feature type="domain" description="Smf/DprA SLOG" evidence="3">
    <location>
        <begin position="160"/>
        <end position="369"/>
    </location>
</feature>
<dbReference type="InterPro" id="IPR003488">
    <property type="entry name" value="DprA"/>
</dbReference>
<name>A0A179B0X3_9ACTO</name>
<dbReference type="STRING" id="1823756.A4H34_09730"/>